<dbReference type="InterPro" id="IPR001240">
    <property type="entry name" value="PRAI_dom"/>
</dbReference>
<organism evidence="11 12">
    <name type="scientific">Halodesulfovibrio aestuarii</name>
    <dbReference type="NCBI Taxonomy" id="126333"/>
    <lineage>
        <taxon>Bacteria</taxon>
        <taxon>Pseudomonadati</taxon>
        <taxon>Thermodesulfobacteriota</taxon>
        <taxon>Desulfovibrionia</taxon>
        <taxon>Desulfovibrionales</taxon>
        <taxon>Desulfovibrionaceae</taxon>
        <taxon>Halodesulfovibrio</taxon>
    </lineage>
</organism>
<name>A0ABV4JRQ7_9BACT</name>
<dbReference type="SUPFAM" id="SSF51366">
    <property type="entry name" value="Ribulose-phoshate binding barrel"/>
    <property type="match status" value="1"/>
</dbReference>
<keyword evidence="6 9" id="KW-0822">Tryptophan biosynthesis</keyword>
<keyword evidence="5 9" id="KW-0028">Amino-acid biosynthesis</keyword>
<evidence type="ECO:0000256" key="4">
    <source>
        <dbReference type="ARBA" id="ARBA00022272"/>
    </source>
</evidence>
<evidence type="ECO:0000313" key="12">
    <source>
        <dbReference type="Proteomes" id="UP001568358"/>
    </source>
</evidence>
<dbReference type="PANTHER" id="PTHR42894:SF1">
    <property type="entry name" value="N-(5'-PHOSPHORIBOSYL)ANTHRANILATE ISOMERASE"/>
    <property type="match status" value="1"/>
</dbReference>
<evidence type="ECO:0000259" key="10">
    <source>
        <dbReference type="Pfam" id="PF00697"/>
    </source>
</evidence>
<dbReference type="InterPro" id="IPR011060">
    <property type="entry name" value="RibuloseP-bd_barrel"/>
</dbReference>
<dbReference type="InterPro" id="IPR013785">
    <property type="entry name" value="Aldolase_TIM"/>
</dbReference>
<dbReference type="InterPro" id="IPR044643">
    <property type="entry name" value="TrpF_fam"/>
</dbReference>
<evidence type="ECO:0000256" key="3">
    <source>
        <dbReference type="ARBA" id="ARBA00012572"/>
    </source>
</evidence>
<evidence type="ECO:0000256" key="2">
    <source>
        <dbReference type="ARBA" id="ARBA00004664"/>
    </source>
</evidence>
<dbReference type="EC" id="5.3.1.24" evidence="3 9"/>
<dbReference type="CDD" id="cd00405">
    <property type="entry name" value="PRAI"/>
    <property type="match status" value="1"/>
</dbReference>
<dbReference type="RefSeq" id="WP_371150409.1">
    <property type="nucleotide sequence ID" value="NZ_JBFSOO010000005.1"/>
</dbReference>
<dbReference type="Gene3D" id="3.20.20.70">
    <property type="entry name" value="Aldolase class I"/>
    <property type="match status" value="1"/>
</dbReference>
<dbReference type="Proteomes" id="UP001568358">
    <property type="component" value="Unassembled WGS sequence"/>
</dbReference>
<dbReference type="GO" id="GO:0016853">
    <property type="term" value="F:isomerase activity"/>
    <property type="evidence" value="ECO:0007669"/>
    <property type="project" value="UniProtKB-KW"/>
</dbReference>
<dbReference type="EMBL" id="JBFSOO010000005">
    <property type="protein sequence ID" value="MEZ6853445.1"/>
    <property type="molecule type" value="Genomic_DNA"/>
</dbReference>
<sequence length="215" mass="23275">MQETQMLADCGVHCVGLPLRLPVNKEDITEDEAREIIQQTCTHILPVCITYLDKAEDIVQFCSELNITHVQLHGHVELAELQKLARIAPDLYIIKSLVIQADGSNKKALLQVVKDSAPYVDAYITDTHNSKTGADGATGLTHDWNISAELVQQSPRPVILAGGLTADNVAEAIRIVKPSGVDAHTGVEDATGRKSQTLICKFVQEAAKAFAKLTG</sequence>
<comment type="pathway">
    <text evidence="2 9">Amino-acid biosynthesis; L-tryptophan biosynthesis; L-tryptophan from chorismate: step 3/5.</text>
</comment>
<evidence type="ECO:0000256" key="8">
    <source>
        <dbReference type="ARBA" id="ARBA00023235"/>
    </source>
</evidence>
<dbReference type="PANTHER" id="PTHR42894">
    <property type="entry name" value="N-(5'-PHOSPHORIBOSYL)ANTHRANILATE ISOMERASE"/>
    <property type="match status" value="1"/>
</dbReference>
<comment type="caution">
    <text evidence="11">The sequence shown here is derived from an EMBL/GenBank/DDBJ whole genome shotgun (WGS) entry which is preliminary data.</text>
</comment>
<keyword evidence="12" id="KW-1185">Reference proteome</keyword>
<gene>
    <name evidence="9" type="primary">trpF</name>
    <name evidence="11" type="ORF">AB2Z07_07885</name>
</gene>
<evidence type="ECO:0000256" key="1">
    <source>
        <dbReference type="ARBA" id="ARBA00001164"/>
    </source>
</evidence>
<evidence type="ECO:0000256" key="5">
    <source>
        <dbReference type="ARBA" id="ARBA00022605"/>
    </source>
</evidence>
<feature type="domain" description="N-(5'phosphoribosyl) anthranilate isomerase (PRAI)" evidence="10">
    <location>
        <begin position="25"/>
        <end position="204"/>
    </location>
</feature>
<evidence type="ECO:0000313" key="11">
    <source>
        <dbReference type="EMBL" id="MEZ6853445.1"/>
    </source>
</evidence>
<dbReference type="HAMAP" id="MF_00135">
    <property type="entry name" value="PRAI"/>
    <property type="match status" value="1"/>
</dbReference>
<accession>A0ABV4JRQ7</accession>
<comment type="catalytic activity">
    <reaction evidence="1 9">
        <text>N-(5-phospho-beta-D-ribosyl)anthranilate = 1-(2-carboxyphenylamino)-1-deoxy-D-ribulose 5-phosphate</text>
        <dbReference type="Rhea" id="RHEA:21540"/>
        <dbReference type="ChEBI" id="CHEBI:18277"/>
        <dbReference type="ChEBI" id="CHEBI:58613"/>
        <dbReference type="EC" id="5.3.1.24"/>
    </reaction>
</comment>
<comment type="similarity">
    <text evidence="9">Belongs to the TrpF family.</text>
</comment>
<evidence type="ECO:0000256" key="9">
    <source>
        <dbReference type="HAMAP-Rule" id="MF_00135"/>
    </source>
</evidence>
<evidence type="ECO:0000256" key="6">
    <source>
        <dbReference type="ARBA" id="ARBA00022822"/>
    </source>
</evidence>
<keyword evidence="7 9" id="KW-0057">Aromatic amino acid biosynthesis</keyword>
<keyword evidence="8 9" id="KW-0413">Isomerase</keyword>
<protein>
    <recommendedName>
        <fullName evidence="4 9">N-(5'-phosphoribosyl)anthranilate isomerase</fullName>
        <shortName evidence="9">PRAI</shortName>
        <ecNumber evidence="3 9">5.3.1.24</ecNumber>
    </recommendedName>
</protein>
<evidence type="ECO:0000256" key="7">
    <source>
        <dbReference type="ARBA" id="ARBA00023141"/>
    </source>
</evidence>
<reference evidence="11 12" key="1">
    <citation type="submission" date="2024-07" db="EMBL/GenBank/DDBJ databases">
        <title>Active virus-host system and metabolic interactions in a Lokiarchaeon culture.</title>
        <authorList>
            <person name="Ponce Toledo R.I."/>
            <person name="Rodrigues Oliveira T."/>
            <person name="Schleper C."/>
        </authorList>
    </citation>
    <scope>NUCLEOTIDE SEQUENCE [LARGE SCALE GENOMIC DNA]</scope>
    <source>
        <strain evidence="11 12">B35</strain>
    </source>
</reference>
<dbReference type="Pfam" id="PF00697">
    <property type="entry name" value="PRAI"/>
    <property type="match status" value="1"/>
</dbReference>
<proteinExistence type="inferred from homology"/>